<dbReference type="KEGG" id="atw:C0099_00930"/>
<feature type="domain" description="Lon N-terminal" evidence="1">
    <location>
        <begin position="1"/>
        <end position="191"/>
    </location>
</feature>
<dbReference type="InterPro" id="IPR015947">
    <property type="entry name" value="PUA-like_sf"/>
</dbReference>
<evidence type="ECO:0000259" key="1">
    <source>
        <dbReference type="PROSITE" id="PS51787"/>
    </source>
</evidence>
<gene>
    <name evidence="2" type="ORF">C0099_00930</name>
</gene>
<dbReference type="SUPFAM" id="SSF88697">
    <property type="entry name" value="PUA domain-like"/>
    <property type="match status" value="1"/>
</dbReference>
<dbReference type="PROSITE" id="PS51787">
    <property type="entry name" value="LON_N"/>
    <property type="match status" value="1"/>
</dbReference>
<keyword evidence="3" id="KW-1185">Reference proteome</keyword>
<dbReference type="SMART" id="SM00464">
    <property type="entry name" value="LON"/>
    <property type="match status" value="1"/>
</dbReference>
<dbReference type="PANTHER" id="PTHR46732">
    <property type="entry name" value="ATP-DEPENDENT PROTEASE LA (LON) DOMAIN PROTEIN"/>
    <property type="match status" value="1"/>
</dbReference>
<dbReference type="Proteomes" id="UP000242205">
    <property type="component" value="Chromosome"/>
</dbReference>
<organism evidence="2 3">
    <name type="scientific">Pseudazoarcus pumilus</name>
    <dbReference type="NCBI Taxonomy" id="2067960"/>
    <lineage>
        <taxon>Bacteria</taxon>
        <taxon>Pseudomonadati</taxon>
        <taxon>Pseudomonadota</taxon>
        <taxon>Betaproteobacteria</taxon>
        <taxon>Rhodocyclales</taxon>
        <taxon>Zoogloeaceae</taxon>
        <taxon>Pseudazoarcus</taxon>
    </lineage>
</organism>
<dbReference type="Pfam" id="PF02190">
    <property type="entry name" value="LON_substr_bdg"/>
    <property type="match status" value="1"/>
</dbReference>
<dbReference type="Gene3D" id="1.10.4060.10">
    <property type="entry name" value="BPP1347 like domain"/>
    <property type="match status" value="1"/>
</dbReference>
<protein>
    <submittedName>
        <fullName evidence="2">Peptidase S16</fullName>
    </submittedName>
</protein>
<dbReference type="Gene3D" id="2.30.130.40">
    <property type="entry name" value="LON domain-like"/>
    <property type="match status" value="1"/>
</dbReference>
<dbReference type="OrthoDB" id="8558970at2"/>
<accession>A0A2I6S2Z5</accession>
<evidence type="ECO:0000313" key="3">
    <source>
        <dbReference type="Proteomes" id="UP000242205"/>
    </source>
</evidence>
<dbReference type="InterPro" id="IPR003111">
    <property type="entry name" value="Lon_prtase_N"/>
</dbReference>
<sequence length="195" mass="21635">MTHLPLFPLQTVLFPGGLLPLRVFEARYIDMVTRCLREDSVFGVNLIAEGREVGQPAAPHRTGTSARIVRCDADEAGIMHVEVVGERRFRIERTGVGANGLLSGEVEWLAEAPQLPVPEDCTMLIAVLQAIMKDLGEHLFPPPQRFDDADWVGMRLAGVLPIPLRARQALLELELPIDRLQIIRSYLAQQGLKAD</sequence>
<dbReference type="RefSeq" id="WP_102245697.1">
    <property type="nucleotide sequence ID" value="NZ_CP025682.1"/>
</dbReference>
<reference evidence="2 3" key="1">
    <citation type="submission" date="2018-01" db="EMBL/GenBank/DDBJ databases">
        <authorList>
            <person name="Fu G.-Y."/>
        </authorList>
    </citation>
    <scope>NUCLEOTIDE SEQUENCE [LARGE SCALE GENOMIC DNA]</scope>
    <source>
        <strain evidence="2 3">SY39</strain>
    </source>
</reference>
<proteinExistence type="predicted"/>
<dbReference type="PANTHER" id="PTHR46732:SF8">
    <property type="entry name" value="ATP-DEPENDENT PROTEASE LA (LON) DOMAIN PROTEIN"/>
    <property type="match status" value="1"/>
</dbReference>
<evidence type="ECO:0000313" key="2">
    <source>
        <dbReference type="EMBL" id="AUN93623.1"/>
    </source>
</evidence>
<dbReference type="InterPro" id="IPR046336">
    <property type="entry name" value="Lon_prtase_N_sf"/>
</dbReference>
<dbReference type="EMBL" id="CP025682">
    <property type="protein sequence ID" value="AUN93623.1"/>
    <property type="molecule type" value="Genomic_DNA"/>
</dbReference>
<dbReference type="AlphaFoldDB" id="A0A2I6S2Z5"/>
<name>A0A2I6S2Z5_9RHOO</name>